<dbReference type="PROSITE" id="PS50977">
    <property type="entry name" value="HTH_TETR_2"/>
    <property type="match status" value="1"/>
</dbReference>
<dbReference type="EMBL" id="AP014680">
    <property type="protein sequence ID" value="BAP86322.1"/>
    <property type="molecule type" value="Genomic_DNA"/>
</dbReference>
<dbReference type="InterPro" id="IPR001647">
    <property type="entry name" value="HTH_TetR"/>
</dbReference>
<dbReference type="SUPFAM" id="SSF46689">
    <property type="entry name" value="Homeodomain-like"/>
    <property type="match status" value="1"/>
</dbReference>
<reference evidence="4 5" key="1">
    <citation type="submission" date="2014-11" db="EMBL/GenBank/DDBJ databases">
        <title>Complete genome sequence and analysis of Lactobacillus hokkaidonensis LOOC260T.</title>
        <authorList>
            <person name="Tanizawa Y."/>
            <person name="Tohno M."/>
            <person name="Kaminuma E."/>
            <person name="Nakamura Y."/>
            <person name="Arita M."/>
        </authorList>
    </citation>
    <scope>NUCLEOTIDE SEQUENCE [LARGE SCALE GENOMIC DNA]</scope>
    <source>
        <strain evidence="4 5">LOOC260</strain>
    </source>
</reference>
<dbReference type="STRING" id="1291742.LOOC260_118160"/>
<evidence type="ECO:0000259" key="3">
    <source>
        <dbReference type="PROSITE" id="PS50977"/>
    </source>
</evidence>
<dbReference type="Gene3D" id="1.10.10.60">
    <property type="entry name" value="Homeodomain-like"/>
    <property type="match status" value="1"/>
</dbReference>
<dbReference type="HOGENOM" id="CLU_069356_43_1_9"/>
<dbReference type="KEGG" id="lho:LOOC260_118160"/>
<dbReference type="Proteomes" id="UP000031620">
    <property type="component" value="Chromosome"/>
</dbReference>
<proteinExistence type="predicted"/>
<gene>
    <name evidence="4" type="ORF">LOOC260_118160</name>
</gene>
<feature type="domain" description="HTH tetR-type" evidence="3">
    <location>
        <begin position="6"/>
        <end position="66"/>
    </location>
</feature>
<evidence type="ECO:0000313" key="4">
    <source>
        <dbReference type="EMBL" id="BAP86322.1"/>
    </source>
</evidence>
<dbReference type="Gene3D" id="1.10.357.10">
    <property type="entry name" value="Tetracycline Repressor, domain 2"/>
    <property type="match status" value="1"/>
</dbReference>
<protein>
    <submittedName>
        <fullName evidence="4">Transcriptional regulator</fullName>
    </submittedName>
</protein>
<keyword evidence="1 2" id="KW-0238">DNA-binding</keyword>
<evidence type="ECO:0000256" key="2">
    <source>
        <dbReference type="PROSITE-ProRule" id="PRU00335"/>
    </source>
</evidence>
<dbReference type="GO" id="GO:0003677">
    <property type="term" value="F:DNA binding"/>
    <property type="evidence" value="ECO:0007669"/>
    <property type="project" value="UniProtKB-UniRule"/>
</dbReference>
<feature type="DNA-binding region" description="H-T-H motif" evidence="2">
    <location>
        <begin position="29"/>
        <end position="48"/>
    </location>
</feature>
<organism evidence="4 5">
    <name type="scientific">Paucilactobacillus hokkaidonensis JCM 18461</name>
    <dbReference type="NCBI Taxonomy" id="1291742"/>
    <lineage>
        <taxon>Bacteria</taxon>
        <taxon>Bacillati</taxon>
        <taxon>Bacillota</taxon>
        <taxon>Bacilli</taxon>
        <taxon>Lactobacillales</taxon>
        <taxon>Lactobacillaceae</taxon>
        <taxon>Paucilactobacillus</taxon>
    </lineage>
</organism>
<evidence type="ECO:0000256" key="1">
    <source>
        <dbReference type="ARBA" id="ARBA00023125"/>
    </source>
</evidence>
<accession>A0A0A1GVP1</accession>
<sequence length="186" mass="20921">MVKKRTLSREKVLETAELLIEKNGLNGLTIHDLATTLNVKPQSIYNYAASLNDLLDQIGIQFVHSVAQHLTQQLIGVSGHEALTVFAREFRLACQQHTGLTPLLLNLNVSAQTVKTHQALITLYRELFEPLHLNDDPGKAESTLYRSTLFGFIVQETGGFFSLSPEELDQRFEQTMQLAINQINFD</sequence>
<evidence type="ECO:0000313" key="5">
    <source>
        <dbReference type="Proteomes" id="UP000031620"/>
    </source>
</evidence>
<dbReference type="RefSeq" id="WP_041094375.1">
    <property type="nucleotide sequence ID" value="NZ_AP014680.1"/>
</dbReference>
<name>A0A0A1GVP1_9LACO</name>
<dbReference type="InterPro" id="IPR009057">
    <property type="entry name" value="Homeodomain-like_sf"/>
</dbReference>
<dbReference type="AlphaFoldDB" id="A0A0A1GVP1"/>